<dbReference type="SUPFAM" id="SSF54001">
    <property type="entry name" value="Cysteine proteinases"/>
    <property type="match status" value="1"/>
</dbReference>
<dbReference type="Pfam" id="PF13529">
    <property type="entry name" value="Peptidase_C39_2"/>
    <property type="match status" value="1"/>
</dbReference>
<keyword evidence="3" id="KW-1185">Reference proteome</keyword>
<dbReference type="EMBL" id="CP002739">
    <property type="protein sequence ID" value="AEF18360.1"/>
    <property type="molecule type" value="Genomic_DNA"/>
</dbReference>
<sequence length="273" mass="31500">MNNINVLNFSTSDEKFKASGLAPVIGYEPWSLRTIESVKQSIAEGIPVLIRLHSAADYPCVNYEQGYKLDRESHAVMIVGYDDEEEMFDIVDPWQKAWGGEYGGLERLPYDEIFNVWTVNCSLDKATRLSPPTKEVEKIVDENGNTSVKLMIGYYIPKGYIIDEKQNAFTSFDIIVKYEYEGLEKKYEHHLKGRWNVGELAEIITPIGKNISGNVNIDFHITATIEGERPYHYKDKIEFSFTENMYFEEIMFNKQGIQKNLHVNKKSFAFTFN</sequence>
<dbReference type="KEGG" id="txy:Thexy_2363"/>
<dbReference type="Proteomes" id="UP000007239">
    <property type="component" value="Chromosome"/>
</dbReference>
<name>F6BFQ6_THEXL</name>
<organism evidence="2 3">
    <name type="scientific">Thermoanaerobacterium xylanolyticum (strain ATCC 49914 / DSM 7097 / LX-11)</name>
    <dbReference type="NCBI Taxonomy" id="858215"/>
    <lineage>
        <taxon>Bacteria</taxon>
        <taxon>Bacillati</taxon>
        <taxon>Bacillota</taxon>
        <taxon>Clostridia</taxon>
        <taxon>Thermoanaerobacterales</taxon>
        <taxon>Thermoanaerobacteraceae</taxon>
        <taxon>Thermoanaerobacterium</taxon>
    </lineage>
</organism>
<dbReference type="AlphaFoldDB" id="F6BFQ6"/>
<gene>
    <name evidence="2" type="ordered locus">Thexy_2363</name>
</gene>
<accession>F6BFQ6</accession>
<dbReference type="InterPro" id="IPR039564">
    <property type="entry name" value="Peptidase_C39-like"/>
</dbReference>
<dbReference type="Gene3D" id="3.90.70.10">
    <property type="entry name" value="Cysteine proteinases"/>
    <property type="match status" value="1"/>
</dbReference>
<reference evidence="2" key="1">
    <citation type="submission" date="2011-05" db="EMBL/GenBank/DDBJ databases">
        <title>Complete sequence of Thermoanaerobacterium xylanolyticum LX-11.</title>
        <authorList>
            <consortium name="US DOE Joint Genome Institute"/>
            <person name="Lucas S."/>
            <person name="Han J."/>
            <person name="Lapidus A."/>
            <person name="Cheng J.-F."/>
            <person name="Goodwin L."/>
            <person name="Pitluck S."/>
            <person name="Peters L."/>
            <person name="Mikhailova N."/>
            <person name="Lu M."/>
            <person name="Han C."/>
            <person name="Tapia R."/>
            <person name="Land M."/>
            <person name="Hauser L."/>
            <person name="Kyrpides N."/>
            <person name="Ivanova N."/>
            <person name="Pagani I."/>
            <person name="Hemme C."/>
            <person name="Woyke T."/>
        </authorList>
    </citation>
    <scope>NUCLEOTIDE SEQUENCE</scope>
    <source>
        <strain evidence="2">LX-11</strain>
    </source>
</reference>
<dbReference type="InterPro" id="IPR038765">
    <property type="entry name" value="Papain-like_cys_pep_sf"/>
</dbReference>
<evidence type="ECO:0000259" key="1">
    <source>
        <dbReference type="Pfam" id="PF13529"/>
    </source>
</evidence>
<evidence type="ECO:0000313" key="3">
    <source>
        <dbReference type="Proteomes" id="UP000007239"/>
    </source>
</evidence>
<dbReference type="RefSeq" id="WP_013789083.1">
    <property type="nucleotide sequence ID" value="NC_015555.1"/>
</dbReference>
<feature type="domain" description="Peptidase C39-like" evidence="1">
    <location>
        <begin position="30"/>
        <end position="94"/>
    </location>
</feature>
<dbReference type="HOGENOM" id="CLU_1019174_0_0_9"/>
<protein>
    <submittedName>
        <fullName evidence="2">Putative double-glycine peptidase</fullName>
    </submittedName>
</protein>
<evidence type="ECO:0000313" key="2">
    <source>
        <dbReference type="EMBL" id="AEF18360.1"/>
    </source>
</evidence>
<proteinExistence type="predicted"/>